<evidence type="ECO:0000313" key="1">
    <source>
        <dbReference type="EMBL" id="EEV18547.1"/>
    </source>
</evidence>
<accession>C8PER9</accession>
<proteinExistence type="predicted"/>
<name>C8PER9_9BACT</name>
<dbReference type="Proteomes" id="UP000005709">
    <property type="component" value="Unassembled WGS sequence"/>
</dbReference>
<evidence type="ECO:0000313" key="2">
    <source>
        <dbReference type="Proteomes" id="UP000005709"/>
    </source>
</evidence>
<sequence length="58" mass="7063">MPLRLLEPCLRFALFRRYAAADTRRFGLFVRVYLFLHQKARETAIKFYRAAMKIRRRG</sequence>
<organism evidence="1 2">
    <name type="scientific">Campylobacter gracilis RM3268</name>
    <dbReference type="NCBI Taxonomy" id="553220"/>
    <lineage>
        <taxon>Bacteria</taxon>
        <taxon>Pseudomonadati</taxon>
        <taxon>Campylobacterota</taxon>
        <taxon>Epsilonproteobacteria</taxon>
        <taxon>Campylobacterales</taxon>
        <taxon>Campylobacteraceae</taxon>
        <taxon>Campylobacter</taxon>
    </lineage>
</organism>
<keyword evidence="2" id="KW-1185">Reference proteome</keyword>
<dbReference type="AlphaFoldDB" id="C8PER9"/>
<comment type="caution">
    <text evidence="1">The sequence shown here is derived from an EMBL/GenBank/DDBJ whole genome shotgun (WGS) entry which is preliminary data.</text>
</comment>
<gene>
    <name evidence="1" type="ORF">CAMGR0001_2558</name>
</gene>
<reference evidence="1 2" key="1">
    <citation type="submission" date="2009-07" db="EMBL/GenBank/DDBJ databases">
        <authorList>
            <person name="Madupu R."/>
            <person name="Sebastian Y."/>
            <person name="Durkin A.S."/>
            <person name="Torralba M."/>
            <person name="Methe B."/>
            <person name="Sutton G.G."/>
            <person name="Strausberg R.L."/>
            <person name="Nelson K.E."/>
        </authorList>
    </citation>
    <scope>NUCLEOTIDE SEQUENCE [LARGE SCALE GENOMIC DNA]</scope>
    <source>
        <strain evidence="1 2">RM3268</strain>
    </source>
</reference>
<dbReference type="EMBL" id="ACYG01000009">
    <property type="protein sequence ID" value="EEV18547.1"/>
    <property type="molecule type" value="Genomic_DNA"/>
</dbReference>
<protein>
    <submittedName>
        <fullName evidence="1">Uncharacterized protein</fullName>
    </submittedName>
</protein>